<evidence type="ECO:0000313" key="5">
    <source>
        <dbReference type="Proteomes" id="UP001626536"/>
    </source>
</evidence>
<reference evidence="4 5" key="1">
    <citation type="submission" date="2023-10" db="EMBL/GenBank/DDBJ databases">
        <title>Novel methanotroph of the genus Methylocapsa from a subarctic wetland.</title>
        <authorList>
            <person name="Belova S.E."/>
            <person name="Oshkin I.Y."/>
            <person name="Miroshnikov K."/>
            <person name="Dedysh S.N."/>
        </authorList>
    </citation>
    <scope>NUCLEOTIDE SEQUENCE [LARGE SCALE GENOMIC DNA]</scope>
    <source>
        <strain evidence="4 5">RX1</strain>
    </source>
</reference>
<dbReference type="Proteomes" id="UP001626536">
    <property type="component" value="Chromosome"/>
</dbReference>
<comment type="similarity">
    <text evidence="1">Belongs to the NAD(P)H dehydrogenase (quinone) family.</text>
</comment>
<feature type="domain" description="Flavodoxin-like fold" evidence="3">
    <location>
        <begin position="1"/>
        <end position="150"/>
    </location>
</feature>
<dbReference type="RefSeq" id="WP_407339102.1">
    <property type="nucleotide sequence ID" value="NZ_CP136862.1"/>
</dbReference>
<keyword evidence="2 4" id="KW-0560">Oxidoreductase</keyword>
<dbReference type="InterPro" id="IPR003680">
    <property type="entry name" value="Flavodoxin_fold"/>
</dbReference>
<proteinExistence type="inferred from homology"/>
<gene>
    <name evidence="4" type="ORF">RZS28_18045</name>
</gene>
<evidence type="ECO:0000256" key="2">
    <source>
        <dbReference type="ARBA" id="ARBA00023002"/>
    </source>
</evidence>
<organism evidence="4 5">
    <name type="scientific">Methylocapsa polymorpha</name>
    <dbReference type="NCBI Taxonomy" id="3080828"/>
    <lineage>
        <taxon>Bacteria</taxon>
        <taxon>Pseudomonadati</taxon>
        <taxon>Pseudomonadota</taxon>
        <taxon>Alphaproteobacteria</taxon>
        <taxon>Hyphomicrobiales</taxon>
        <taxon>Beijerinckiaceae</taxon>
        <taxon>Methylocapsa</taxon>
    </lineage>
</organism>
<dbReference type="Pfam" id="PF02525">
    <property type="entry name" value="Flavodoxin_2"/>
    <property type="match status" value="1"/>
</dbReference>
<dbReference type="SUPFAM" id="SSF52218">
    <property type="entry name" value="Flavoproteins"/>
    <property type="match status" value="1"/>
</dbReference>
<evidence type="ECO:0000256" key="1">
    <source>
        <dbReference type="ARBA" id="ARBA00006252"/>
    </source>
</evidence>
<dbReference type="InterPro" id="IPR029039">
    <property type="entry name" value="Flavoprotein-like_sf"/>
</dbReference>
<accession>A0ABZ0HS98</accession>
<sequence>MRALLVVAHPLEASFAKAAAARIRATLERRGVEVDLIDLYADDFDPRLTAVERASYFTTPYDARAVADYVERLQHADRLIFVFPQWWFNMPAILKGFFDRVLVPGVAFDHAPGGGLIPRLTHVEAIWVVTSTGAPWWATRLYMGDPVRRQISRGVKAFVNRKARFRMLTLHDMDRMTEARAGAFLGRLERAFRDF</sequence>
<dbReference type="GO" id="GO:0016491">
    <property type="term" value="F:oxidoreductase activity"/>
    <property type="evidence" value="ECO:0007669"/>
    <property type="project" value="UniProtKB-KW"/>
</dbReference>
<dbReference type="PANTHER" id="PTHR10204:SF34">
    <property type="entry name" value="NAD(P)H DEHYDROGENASE [QUINONE] 1 ISOFORM 1"/>
    <property type="match status" value="1"/>
</dbReference>
<dbReference type="EMBL" id="CP136862">
    <property type="protein sequence ID" value="WOJ89657.1"/>
    <property type="molecule type" value="Genomic_DNA"/>
</dbReference>
<name>A0ABZ0HS98_9HYPH</name>
<dbReference type="PANTHER" id="PTHR10204">
    <property type="entry name" value="NAD P H OXIDOREDUCTASE-RELATED"/>
    <property type="match status" value="1"/>
</dbReference>
<dbReference type="Gene3D" id="3.40.50.360">
    <property type="match status" value="1"/>
</dbReference>
<evidence type="ECO:0000313" key="4">
    <source>
        <dbReference type="EMBL" id="WOJ89657.1"/>
    </source>
</evidence>
<protein>
    <submittedName>
        <fullName evidence="4">NAD(P)H-dependent oxidoreductase</fullName>
        <ecNumber evidence="4">1.-.-.-</ecNumber>
        <ecNumber evidence="4">1.6.99.-</ecNumber>
    </submittedName>
</protein>
<evidence type="ECO:0000259" key="3">
    <source>
        <dbReference type="Pfam" id="PF02525"/>
    </source>
</evidence>
<dbReference type="EC" id="1.-.-.-" evidence="4"/>
<keyword evidence="5" id="KW-1185">Reference proteome</keyword>
<dbReference type="InterPro" id="IPR051545">
    <property type="entry name" value="NAD(P)H_dehydrogenase_qn"/>
</dbReference>
<dbReference type="EC" id="1.6.99.-" evidence="4"/>